<feature type="transmembrane region" description="Helical" evidence="2">
    <location>
        <begin position="368"/>
        <end position="387"/>
    </location>
</feature>
<dbReference type="PANTHER" id="PTHR30590">
    <property type="entry name" value="INNER MEMBRANE PROTEIN"/>
    <property type="match status" value="1"/>
</dbReference>
<dbReference type="Proteomes" id="UP000215441">
    <property type="component" value="Unassembled WGS sequence"/>
</dbReference>
<proteinExistence type="predicted"/>
<dbReference type="Pfam" id="PF04235">
    <property type="entry name" value="DUF418"/>
    <property type="match status" value="1"/>
</dbReference>
<evidence type="ECO:0000259" key="3">
    <source>
        <dbReference type="Pfam" id="PF04235"/>
    </source>
</evidence>
<keyword evidence="2" id="KW-1133">Transmembrane helix</keyword>
<dbReference type="InterPro" id="IPR007349">
    <property type="entry name" value="DUF418"/>
</dbReference>
<dbReference type="OrthoDB" id="9807744at2"/>
<keyword evidence="2" id="KW-0812">Transmembrane</keyword>
<feature type="transmembrane region" description="Helical" evidence="2">
    <location>
        <begin position="136"/>
        <end position="153"/>
    </location>
</feature>
<feature type="transmembrane region" description="Helical" evidence="2">
    <location>
        <begin position="160"/>
        <end position="181"/>
    </location>
</feature>
<reference evidence="4 5" key="1">
    <citation type="submission" date="2017-07" db="EMBL/GenBank/DDBJ databases">
        <title>Acidovorax KNDSW TSA 6 genome sequence and assembly.</title>
        <authorList>
            <person name="Mayilraj S."/>
        </authorList>
    </citation>
    <scope>NUCLEOTIDE SEQUENCE [LARGE SCALE GENOMIC DNA]</scope>
    <source>
        <strain evidence="4 5">KNDSW-TSA6</strain>
    </source>
</reference>
<keyword evidence="2" id="KW-0472">Membrane</keyword>
<dbReference type="EMBL" id="NOIG01000011">
    <property type="protein sequence ID" value="OYD48539.1"/>
    <property type="molecule type" value="Genomic_DNA"/>
</dbReference>
<feature type="transmembrane region" description="Helical" evidence="2">
    <location>
        <begin position="36"/>
        <end position="59"/>
    </location>
</feature>
<evidence type="ECO:0000313" key="5">
    <source>
        <dbReference type="Proteomes" id="UP000215441"/>
    </source>
</evidence>
<sequence length="420" mass="45353">MTQAAHPHEPAAPTTPVHPAPVSAGREHAIDALRGFALLGILMVNAGSFASTYFGVGVVDPAFSRTVDHAVRWWVSFIFETKFYLLFSLLFGYSFALQMDSAERSGSAFVPRFLRRLLGLLLLGLAHAWLLFAGDILVTYALLGVLLLAWRGLKPASATVLALALLGMVAGGWGLLAWLVAHVPPIGVPVAELHAKAQQAAQAYRASALDAIAQRGRDMADGVWFVLVFVQGPCALAMFLLGLAAHRSGFLARVSQQPAHLRRWMAWCLPAGGAGALFYATAQVGTSSVQQPEHVVLAALAVDLATAPFLTFGYVALLLWLLQHGPVGQRLGAALEPAGRMALSNYLLQSLIGATVFTAYGFALVGRVAPWLVVLGVFTLYGAQLAWSRRWMATHAYGPVEWWLRAFTLWQWPAWRRGAP</sequence>
<dbReference type="PANTHER" id="PTHR30590:SF2">
    <property type="entry name" value="INNER MEMBRANE PROTEIN"/>
    <property type="match status" value="1"/>
</dbReference>
<gene>
    <name evidence="4" type="ORF">CBY09_16985</name>
</gene>
<feature type="transmembrane region" description="Helical" evidence="2">
    <location>
        <begin position="264"/>
        <end position="282"/>
    </location>
</feature>
<evidence type="ECO:0000256" key="2">
    <source>
        <dbReference type="SAM" id="Phobius"/>
    </source>
</evidence>
<accession>A0A235EHT0</accession>
<feature type="compositionally biased region" description="Low complexity" evidence="1">
    <location>
        <begin position="11"/>
        <end position="20"/>
    </location>
</feature>
<dbReference type="InterPro" id="IPR052529">
    <property type="entry name" value="Bact_Transport_Assoc"/>
</dbReference>
<dbReference type="AlphaFoldDB" id="A0A235EHT0"/>
<evidence type="ECO:0000256" key="1">
    <source>
        <dbReference type="SAM" id="MobiDB-lite"/>
    </source>
</evidence>
<protein>
    <recommendedName>
        <fullName evidence="3">DUF418 domain-containing protein</fullName>
    </recommendedName>
</protein>
<keyword evidence="5" id="KW-1185">Reference proteome</keyword>
<comment type="caution">
    <text evidence="4">The sequence shown here is derived from an EMBL/GenBank/DDBJ whole genome shotgun (WGS) entry which is preliminary data.</text>
</comment>
<evidence type="ECO:0000313" key="4">
    <source>
        <dbReference type="EMBL" id="OYD48539.1"/>
    </source>
</evidence>
<name>A0A235EHT0_9BURK</name>
<organism evidence="4 5">
    <name type="scientific">Acidovorax kalamii</name>
    <dbReference type="NCBI Taxonomy" id="2004485"/>
    <lineage>
        <taxon>Bacteria</taxon>
        <taxon>Pseudomonadati</taxon>
        <taxon>Pseudomonadota</taxon>
        <taxon>Betaproteobacteria</taxon>
        <taxon>Burkholderiales</taxon>
        <taxon>Comamonadaceae</taxon>
        <taxon>Acidovorax</taxon>
    </lineage>
</organism>
<feature type="transmembrane region" description="Helical" evidence="2">
    <location>
        <begin position="113"/>
        <end position="130"/>
    </location>
</feature>
<feature type="transmembrane region" description="Helical" evidence="2">
    <location>
        <begin position="294"/>
        <end position="322"/>
    </location>
</feature>
<feature type="transmembrane region" description="Helical" evidence="2">
    <location>
        <begin position="223"/>
        <end position="243"/>
    </location>
</feature>
<feature type="transmembrane region" description="Helical" evidence="2">
    <location>
        <begin position="71"/>
        <end position="93"/>
    </location>
</feature>
<feature type="region of interest" description="Disordered" evidence="1">
    <location>
        <begin position="1"/>
        <end position="20"/>
    </location>
</feature>
<dbReference type="RefSeq" id="WP_094290781.1">
    <property type="nucleotide sequence ID" value="NZ_NOIG01000011.1"/>
</dbReference>
<feature type="domain" description="DUF418" evidence="3">
    <location>
        <begin position="246"/>
        <end position="410"/>
    </location>
</feature>
<feature type="transmembrane region" description="Helical" evidence="2">
    <location>
        <begin position="343"/>
        <end position="362"/>
    </location>
</feature>